<evidence type="ECO:0000313" key="3">
    <source>
        <dbReference type="Proteomes" id="UP000035682"/>
    </source>
</evidence>
<sequence length="132" mass="16005">MQKREETVNNSYANVDTWKIMFDLYMYMKNRDWVEVVEEEREREILQRKNYISLQNIKQKDYNSEKNYKVPKHSYQTPNKSCNNKKRDVSGRTLRKQRNNVKSKPLNECKIYTNQRPEFSSKSAEKANNKNN</sequence>
<dbReference type="AlphaFoldDB" id="A0A090L330"/>
<feature type="compositionally biased region" description="Basic and acidic residues" evidence="1">
    <location>
        <begin position="123"/>
        <end position="132"/>
    </location>
</feature>
<feature type="region of interest" description="Disordered" evidence="1">
    <location>
        <begin position="63"/>
        <end position="132"/>
    </location>
</feature>
<dbReference type="CTD" id="36374254"/>
<evidence type="ECO:0000313" key="2">
    <source>
        <dbReference type="EMBL" id="CEF61889.1"/>
    </source>
</evidence>
<dbReference type="WBParaSite" id="SRAE_1000016500.1">
    <property type="protein sequence ID" value="SRAE_1000016500.1"/>
    <property type="gene ID" value="WBGene00256759"/>
</dbReference>
<dbReference type="RefSeq" id="XP_024501091.1">
    <property type="nucleotide sequence ID" value="XM_024646966.1"/>
</dbReference>
<evidence type="ECO:0000256" key="1">
    <source>
        <dbReference type="SAM" id="MobiDB-lite"/>
    </source>
</evidence>
<name>A0A090L330_STRRB</name>
<accession>A0A090L330</accession>
<gene>
    <name evidence="2 4 5" type="ORF">SRAE_1000016500</name>
</gene>
<dbReference type="Proteomes" id="UP000035682">
    <property type="component" value="Unplaced"/>
</dbReference>
<keyword evidence="3" id="KW-1185">Reference proteome</keyword>
<dbReference type="WormBase" id="SRAE_1000016500">
    <property type="protein sequence ID" value="SRP05275"/>
    <property type="gene ID" value="WBGene00256759"/>
</dbReference>
<organism evidence="2">
    <name type="scientific">Strongyloides ratti</name>
    <name type="common">Parasitic roundworm</name>
    <dbReference type="NCBI Taxonomy" id="34506"/>
    <lineage>
        <taxon>Eukaryota</taxon>
        <taxon>Metazoa</taxon>
        <taxon>Ecdysozoa</taxon>
        <taxon>Nematoda</taxon>
        <taxon>Chromadorea</taxon>
        <taxon>Rhabditida</taxon>
        <taxon>Tylenchina</taxon>
        <taxon>Panagrolaimomorpha</taxon>
        <taxon>Strongyloidoidea</taxon>
        <taxon>Strongyloididae</taxon>
        <taxon>Strongyloides</taxon>
    </lineage>
</organism>
<reference evidence="2 3" key="1">
    <citation type="submission" date="2014-09" db="EMBL/GenBank/DDBJ databases">
        <authorList>
            <person name="Martin A.A."/>
        </authorList>
    </citation>
    <scope>NUCLEOTIDE SEQUENCE</scope>
    <source>
        <strain evidence="3">ED321</strain>
        <strain evidence="2">ED321 Heterogonic</strain>
    </source>
</reference>
<dbReference type="EMBL" id="LN609528">
    <property type="protein sequence ID" value="CEF61889.1"/>
    <property type="molecule type" value="Genomic_DNA"/>
</dbReference>
<dbReference type="GeneID" id="36374254"/>
<evidence type="ECO:0000313" key="4">
    <source>
        <dbReference type="WBParaSite" id="SRAE_1000016500.1"/>
    </source>
</evidence>
<proteinExistence type="predicted"/>
<evidence type="ECO:0000313" key="5">
    <source>
        <dbReference type="WormBase" id="SRAE_1000016500"/>
    </source>
</evidence>
<protein>
    <submittedName>
        <fullName evidence="2 4">Uncharacterized protein</fullName>
    </submittedName>
</protein>
<reference evidence="4" key="2">
    <citation type="submission" date="2020-12" db="UniProtKB">
        <authorList>
            <consortium name="WormBaseParasite"/>
        </authorList>
    </citation>
    <scope>IDENTIFICATION</scope>
</reference>